<reference evidence="2 3" key="1">
    <citation type="journal article" date="2019" name="Int. J. Syst. Evol. Microbiol.">
        <title>The Global Catalogue of Microorganisms (GCM) 10K type strain sequencing project: providing services to taxonomists for standard genome sequencing and annotation.</title>
        <authorList>
            <consortium name="The Broad Institute Genomics Platform"/>
            <consortium name="The Broad Institute Genome Sequencing Center for Infectious Disease"/>
            <person name="Wu L."/>
            <person name="Ma J."/>
        </authorList>
    </citation>
    <scope>NUCLEOTIDE SEQUENCE [LARGE SCALE GENOMIC DNA]</scope>
    <source>
        <strain evidence="2 3">JCM 14545</strain>
    </source>
</reference>
<feature type="compositionally biased region" description="Basic and acidic residues" evidence="1">
    <location>
        <begin position="1"/>
        <end position="20"/>
    </location>
</feature>
<name>A0ABN2R1S9_9PSEU</name>
<proteinExistence type="predicted"/>
<protein>
    <submittedName>
        <fullName evidence="2">Uncharacterized protein</fullName>
    </submittedName>
</protein>
<sequence length="86" mass="9354">MPSTVEHLDVAEMRDQHDPDTPLFNALVAEYDAEVIDDLGKRWPHGQLDPEPAETPGQDPEPKEVGTEETGDTTEPVPDPAPVAAK</sequence>
<dbReference type="EMBL" id="BAAANN010000013">
    <property type="protein sequence ID" value="GAA1962151.1"/>
    <property type="molecule type" value="Genomic_DNA"/>
</dbReference>
<evidence type="ECO:0000313" key="2">
    <source>
        <dbReference type="EMBL" id="GAA1962151.1"/>
    </source>
</evidence>
<evidence type="ECO:0000313" key="3">
    <source>
        <dbReference type="Proteomes" id="UP001501116"/>
    </source>
</evidence>
<feature type="compositionally biased region" description="Pro residues" evidence="1">
    <location>
        <begin position="77"/>
        <end position="86"/>
    </location>
</feature>
<feature type="region of interest" description="Disordered" evidence="1">
    <location>
        <begin position="1"/>
        <end position="21"/>
    </location>
</feature>
<dbReference type="Proteomes" id="UP001501116">
    <property type="component" value="Unassembled WGS sequence"/>
</dbReference>
<feature type="region of interest" description="Disordered" evidence="1">
    <location>
        <begin position="39"/>
        <end position="86"/>
    </location>
</feature>
<keyword evidence="3" id="KW-1185">Reference proteome</keyword>
<dbReference type="RefSeq" id="WP_344419661.1">
    <property type="nucleotide sequence ID" value="NZ_BAAANN010000013.1"/>
</dbReference>
<evidence type="ECO:0000256" key="1">
    <source>
        <dbReference type="SAM" id="MobiDB-lite"/>
    </source>
</evidence>
<gene>
    <name evidence="2" type="ORF">GCM10009754_36620</name>
</gene>
<comment type="caution">
    <text evidence="2">The sequence shown here is derived from an EMBL/GenBank/DDBJ whole genome shotgun (WGS) entry which is preliminary data.</text>
</comment>
<organism evidence="2 3">
    <name type="scientific">Amycolatopsis minnesotensis</name>
    <dbReference type="NCBI Taxonomy" id="337894"/>
    <lineage>
        <taxon>Bacteria</taxon>
        <taxon>Bacillati</taxon>
        <taxon>Actinomycetota</taxon>
        <taxon>Actinomycetes</taxon>
        <taxon>Pseudonocardiales</taxon>
        <taxon>Pseudonocardiaceae</taxon>
        <taxon>Amycolatopsis</taxon>
    </lineage>
</organism>
<accession>A0ABN2R1S9</accession>